<evidence type="ECO:0000313" key="13">
    <source>
        <dbReference type="Ensembl" id="ENSCHIP00010016358.1"/>
    </source>
</evidence>
<dbReference type="Ensembl" id="ENSCHIT00010022899.1">
    <property type="protein sequence ID" value="ENSCHIP00010016358.1"/>
    <property type="gene ID" value="ENSCHIG00010011796.1"/>
</dbReference>
<dbReference type="EC" id="2.7.12.2" evidence="7"/>
<dbReference type="InterPro" id="IPR017441">
    <property type="entry name" value="Protein_kinase_ATP_BS"/>
</dbReference>
<dbReference type="GO" id="GO:0004708">
    <property type="term" value="F:MAP kinase kinase activity"/>
    <property type="evidence" value="ECO:0007669"/>
    <property type="project" value="UniProtKB-EC"/>
</dbReference>
<dbReference type="SMART" id="SM00220">
    <property type="entry name" value="S_TKc"/>
    <property type="match status" value="1"/>
</dbReference>
<proteinExistence type="inferred from homology"/>
<dbReference type="SUPFAM" id="SSF56112">
    <property type="entry name" value="Protein kinase-like (PK-like)"/>
    <property type="match status" value="1"/>
</dbReference>
<name>A0A8C2PAS2_CAPHI</name>
<evidence type="ECO:0000256" key="7">
    <source>
        <dbReference type="ARBA" id="ARBA00038999"/>
    </source>
</evidence>
<keyword evidence="5 11" id="KW-0067">ATP-binding</keyword>
<evidence type="ECO:0000256" key="8">
    <source>
        <dbReference type="ARBA" id="ARBA00049014"/>
    </source>
</evidence>
<dbReference type="InterPro" id="IPR011009">
    <property type="entry name" value="Kinase-like_dom_sf"/>
</dbReference>
<dbReference type="PANTHER" id="PTHR48013:SF21">
    <property type="entry name" value="DUAL SPECIFICITY MITOGEN-ACTIVATED PROTEIN KINASE KINASE 3"/>
    <property type="match status" value="1"/>
</dbReference>
<keyword evidence="1" id="KW-0723">Serine/threonine-protein kinase</keyword>
<protein>
    <recommendedName>
        <fullName evidence="7">mitogen-activated protein kinase kinase</fullName>
        <ecNumber evidence="7">2.7.12.2</ecNumber>
    </recommendedName>
</protein>
<keyword evidence="3 11" id="KW-0547">Nucleotide-binding</keyword>
<sequence length="363" mass="39646">MSKPPAPSPTLPRNLDSRAFITIGDRNFEVEADDLVTISELGRGAYGVVEKVRHAQSGTIMAVKRIRATVNSQEQKRLLMDLDVNMRTVDCFYTVTFYGALFREGDVWICMELMDTSLDKFYRKVLDKGMTIPEDILGEIAVSIVRALEHLHSKLSVIHRGQCLDRLGRRGLASHTRPRGPAGPAVPRLWEATGRDVPAASRPLSTPLSHSCQPPGPVPVLFPGAQSMDRVDLHPGTRRPAHLVLTCCLRVEECAGGMCTTARIQSSFTLGHAHPPLPFLPCDAPVPDSTDFLMGVFACSQPPSWANDSETQWGCVCPARPLPLCSEGSAFPHRVHSVVPGSLLLAGFRGPFGRLSEPLQMSL</sequence>
<dbReference type="Gene3D" id="1.10.510.10">
    <property type="entry name" value="Transferase(Phosphotransferase) domain 1"/>
    <property type="match status" value="1"/>
</dbReference>
<evidence type="ECO:0000259" key="12">
    <source>
        <dbReference type="PROSITE" id="PS50011"/>
    </source>
</evidence>
<reference evidence="13" key="2">
    <citation type="submission" date="2025-08" db="UniProtKB">
        <authorList>
            <consortium name="Ensembl"/>
        </authorList>
    </citation>
    <scope>IDENTIFICATION</scope>
</reference>
<organism evidence="13">
    <name type="scientific">Capra hircus</name>
    <name type="common">Goat</name>
    <dbReference type="NCBI Taxonomy" id="9925"/>
    <lineage>
        <taxon>Eukaryota</taxon>
        <taxon>Metazoa</taxon>
        <taxon>Chordata</taxon>
        <taxon>Craniata</taxon>
        <taxon>Vertebrata</taxon>
        <taxon>Euteleostomi</taxon>
        <taxon>Mammalia</taxon>
        <taxon>Eutheria</taxon>
        <taxon>Laurasiatheria</taxon>
        <taxon>Artiodactyla</taxon>
        <taxon>Ruminantia</taxon>
        <taxon>Pecora</taxon>
        <taxon>Bovidae</taxon>
        <taxon>Caprinae</taxon>
        <taxon>Capra</taxon>
    </lineage>
</organism>
<gene>
    <name evidence="13" type="primary">MAP2K3</name>
</gene>
<dbReference type="Gene3D" id="3.30.200.20">
    <property type="entry name" value="Phosphorylase Kinase, domain 1"/>
    <property type="match status" value="1"/>
</dbReference>
<accession>A0A8C2PAS2</accession>
<dbReference type="PANTHER" id="PTHR48013">
    <property type="entry name" value="DUAL SPECIFICITY MITOGEN-ACTIVATED PROTEIN KINASE KINASE 5-RELATED"/>
    <property type="match status" value="1"/>
</dbReference>
<comment type="catalytic activity">
    <reaction evidence="8">
        <text>L-seryl-[protein] + ATP = O-phospho-L-seryl-[protein] + ADP + H(+)</text>
        <dbReference type="Rhea" id="RHEA:17989"/>
        <dbReference type="Rhea" id="RHEA-COMP:9863"/>
        <dbReference type="Rhea" id="RHEA-COMP:11604"/>
        <dbReference type="ChEBI" id="CHEBI:15378"/>
        <dbReference type="ChEBI" id="CHEBI:29999"/>
        <dbReference type="ChEBI" id="CHEBI:30616"/>
        <dbReference type="ChEBI" id="CHEBI:83421"/>
        <dbReference type="ChEBI" id="CHEBI:456216"/>
        <dbReference type="EC" id="2.7.12.2"/>
    </reaction>
</comment>
<dbReference type="Pfam" id="PF00069">
    <property type="entry name" value="Pkinase"/>
    <property type="match status" value="1"/>
</dbReference>
<feature type="binding site" evidence="11">
    <location>
        <position position="64"/>
    </location>
    <ligand>
        <name>ATP</name>
        <dbReference type="ChEBI" id="CHEBI:30616"/>
    </ligand>
</feature>
<comment type="similarity">
    <text evidence="6">Belongs to the protein kinase superfamily. STE Ser/Thr protein kinase family. MAP kinase kinase subfamily.</text>
</comment>
<evidence type="ECO:0000256" key="1">
    <source>
        <dbReference type="ARBA" id="ARBA00022527"/>
    </source>
</evidence>
<reference evidence="13" key="1">
    <citation type="submission" date="2019-03" db="EMBL/GenBank/DDBJ databases">
        <title>Genome sequencing and reference-guided assembly of Black Bengal Goat (Capra hircus).</title>
        <authorList>
            <person name="Siddiki A.Z."/>
            <person name="Baten A."/>
            <person name="Billah M."/>
            <person name="Alam M.A.U."/>
            <person name="Shawrob K.S.M."/>
            <person name="Saha S."/>
            <person name="Chowdhury M."/>
            <person name="Rahman A.H."/>
            <person name="Stear M."/>
            <person name="Miah G."/>
            <person name="Das G.B."/>
            <person name="Hossain M.M."/>
            <person name="Kumkum M."/>
            <person name="Islam M.S."/>
            <person name="Mollah A.M."/>
            <person name="Ahsan A."/>
            <person name="Tusar F."/>
            <person name="Khan M.K.I."/>
        </authorList>
    </citation>
    <scope>NUCLEOTIDE SEQUENCE [LARGE SCALE GENOMIC DNA]</scope>
</reference>
<comment type="catalytic activity">
    <reaction evidence="9">
        <text>L-threonyl-[protein] + ATP = O-phospho-L-threonyl-[protein] + ADP + H(+)</text>
        <dbReference type="Rhea" id="RHEA:46608"/>
        <dbReference type="Rhea" id="RHEA-COMP:11060"/>
        <dbReference type="Rhea" id="RHEA-COMP:11605"/>
        <dbReference type="ChEBI" id="CHEBI:15378"/>
        <dbReference type="ChEBI" id="CHEBI:30013"/>
        <dbReference type="ChEBI" id="CHEBI:30616"/>
        <dbReference type="ChEBI" id="CHEBI:61977"/>
        <dbReference type="ChEBI" id="CHEBI:456216"/>
        <dbReference type="EC" id="2.7.12.2"/>
    </reaction>
</comment>
<dbReference type="AlphaFoldDB" id="A0A8C2PAS2"/>
<evidence type="ECO:0000256" key="5">
    <source>
        <dbReference type="ARBA" id="ARBA00022840"/>
    </source>
</evidence>
<dbReference type="PROSITE" id="PS00107">
    <property type="entry name" value="PROTEIN_KINASE_ATP"/>
    <property type="match status" value="1"/>
</dbReference>
<evidence type="ECO:0000256" key="10">
    <source>
        <dbReference type="ARBA" id="ARBA00051693"/>
    </source>
</evidence>
<dbReference type="GO" id="GO:0004674">
    <property type="term" value="F:protein serine/threonine kinase activity"/>
    <property type="evidence" value="ECO:0007669"/>
    <property type="project" value="UniProtKB-KW"/>
</dbReference>
<evidence type="ECO:0000256" key="4">
    <source>
        <dbReference type="ARBA" id="ARBA00022777"/>
    </source>
</evidence>
<evidence type="ECO:0000256" key="6">
    <source>
        <dbReference type="ARBA" id="ARBA00038035"/>
    </source>
</evidence>
<evidence type="ECO:0000256" key="2">
    <source>
        <dbReference type="ARBA" id="ARBA00022679"/>
    </source>
</evidence>
<dbReference type="PROSITE" id="PS50011">
    <property type="entry name" value="PROTEIN_KINASE_DOM"/>
    <property type="match status" value="1"/>
</dbReference>
<keyword evidence="4" id="KW-0418">Kinase</keyword>
<keyword evidence="2" id="KW-0808">Transferase</keyword>
<evidence type="ECO:0000256" key="11">
    <source>
        <dbReference type="PROSITE-ProRule" id="PRU10141"/>
    </source>
</evidence>
<dbReference type="FunFam" id="3.30.200.20:FF:000040">
    <property type="entry name" value="Dual specificity mitogen-activated protein kinase kinase"/>
    <property type="match status" value="1"/>
</dbReference>
<evidence type="ECO:0000256" key="9">
    <source>
        <dbReference type="ARBA" id="ARBA00049299"/>
    </source>
</evidence>
<comment type="catalytic activity">
    <reaction evidence="10">
        <text>L-tyrosyl-[protein] + ATP = O-phospho-L-tyrosyl-[protein] + ADP + H(+)</text>
        <dbReference type="Rhea" id="RHEA:10596"/>
        <dbReference type="Rhea" id="RHEA-COMP:10136"/>
        <dbReference type="Rhea" id="RHEA-COMP:20101"/>
        <dbReference type="ChEBI" id="CHEBI:15378"/>
        <dbReference type="ChEBI" id="CHEBI:30616"/>
        <dbReference type="ChEBI" id="CHEBI:46858"/>
        <dbReference type="ChEBI" id="CHEBI:61978"/>
        <dbReference type="ChEBI" id="CHEBI:456216"/>
        <dbReference type="EC" id="2.7.12.2"/>
    </reaction>
</comment>
<feature type="domain" description="Protein kinase" evidence="12">
    <location>
        <begin position="35"/>
        <end position="363"/>
    </location>
</feature>
<dbReference type="GO" id="GO:0005524">
    <property type="term" value="F:ATP binding"/>
    <property type="evidence" value="ECO:0007669"/>
    <property type="project" value="UniProtKB-UniRule"/>
</dbReference>
<dbReference type="InterPro" id="IPR000719">
    <property type="entry name" value="Prot_kinase_dom"/>
</dbReference>
<dbReference type="GO" id="GO:1902531">
    <property type="term" value="P:regulation of intracellular signal transduction"/>
    <property type="evidence" value="ECO:0007669"/>
    <property type="project" value="UniProtKB-ARBA"/>
</dbReference>
<evidence type="ECO:0000256" key="3">
    <source>
        <dbReference type="ARBA" id="ARBA00022741"/>
    </source>
</evidence>